<evidence type="ECO:0000259" key="5">
    <source>
        <dbReference type="PROSITE" id="PS51898"/>
    </source>
</evidence>
<dbReference type="Pfam" id="PF22022">
    <property type="entry name" value="Phage_int_M"/>
    <property type="match status" value="1"/>
</dbReference>
<dbReference type="PANTHER" id="PTHR30629">
    <property type="entry name" value="PROPHAGE INTEGRASE"/>
    <property type="match status" value="1"/>
</dbReference>
<dbReference type="InterPro" id="IPR010998">
    <property type="entry name" value="Integrase_recombinase_N"/>
</dbReference>
<dbReference type="Proteomes" id="UP000639775">
    <property type="component" value="Unassembled WGS sequence"/>
</dbReference>
<comment type="similarity">
    <text evidence="1">Belongs to the 'phage' integrase family.</text>
</comment>
<proteinExistence type="inferred from homology"/>
<dbReference type="GO" id="GO:0015074">
    <property type="term" value="P:DNA integration"/>
    <property type="evidence" value="ECO:0007669"/>
    <property type="project" value="UniProtKB-KW"/>
</dbReference>
<dbReference type="GO" id="GO:0006310">
    <property type="term" value="P:DNA recombination"/>
    <property type="evidence" value="ECO:0007669"/>
    <property type="project" value="UniProtKB-KW"/>
</dbReference>
<dbReference type="InterPro" id="IPR011010">
    <property type="entry name" value="DNA_brk_join_enz"/>
</dbReference>
<accession>A0A967BFD2</accession>
<dbReference type="SUPFAM" id="SSF56349">
    <property type="entry name" value="DNA breaking-rejoining enzymes"/>
    <property type="match status" value="1"/>
</dbReference>
<evidence type="ECO:0000256" key="4">
    <source>
        <dbReference type="ARBA" id="ARBA00023172"/>
    </source>
</evidence>
<sequence>MAKSNAFTVAQLKSLPVGKHCDGQGLWLHKRADGGAQWVFRFNLWGRQREMGLGSFGPVSLAEARKKAAWAREQVSNDCDPIKQRRLRIQQSNLIDGRLEPLAWQAFETHKKNLKHNGSNGTWFSPLRLHVLPKLGKMPIVKIDQDDIAQALAPIWHDKPVTAKKAVSRLRTVFRYARAKGFLVNRAVIEDAVIILGENKKRATPHLALPWQDVPAFYATLSDDDPVQLALRMLILTGVRAGSVNNMRFEQILSTVWEIPPLHVKGRADNDQGFAVPLSHEARHVIELAKERSQNGYLFPNAKGGPLNKMAMRNYLADNGIPATPHGFRSSLRTWLADKTECPDEVAEACIGHVRKGDAAIDTYKRTDYLERRAPYMYAWTKFITGQDQTA</sequence>
<dbReference type="InterPro" id="IPR038488">
    <property type="entry name" value="Integrase_DNA-bd_sf"/>
</dbReference>
<keyword evidence="2" id="KW-0229">DNA integration</keyword>
<dbReference type="EMBL" id="JAAORB010000051">
    <property type="protein sequence ID" value="NHQ75863.1"/>
    <property type="molecule type" value="Genomic_DNA"/>
</dbReference>
<name>A0A967BFD2_9RHOB</name>
<evidence type="ECO:0000313" key="7">
    <source>
        <dbReference type="Proteomes" id="UP000639775"/>
    </source>
</evidence>
<dbReference type="Gene3D" id="1.10.443.10">
    <property type="entry name" value="Intergrase catalytic core"/>
    <property type="match status" value="1"/>
</dbReference>
<dbReference type="Pfam" id="PF00589">
    <property type="entry name" value="Phage_integrase"/>
    <property type="match status" value="1"/>
</dbReference>
<comment type="caution">
    <text evidence="6">The sequence shown here is derived from an EMBL/GenBank/DDBJ whole genome shotgun (WGS) entry which is preliminary data.</text>
</comment>
<keyword evidence="7" id="KW-1185">Reference proteome</keyword>
<dbReference type="InterPro" id="IPR050808">
    <property type="entry name" value="Phage_Integrase"/>
</dbReference>
<dbReference type="InterPro" id="IPR025166">
    <property type="entry name" value="Integrase_DNA_bind_dom"/>
</dbReference>
<dbReference type="PANTHER" id="PTHR30629:SF2">
    <property type="entry name" value="PROPHAGE INTEGRASE INTS-RELATED"/>
    <property type="match status" value="1"/>
</dbReference>
<organism evidence="6 7">
    <name type="scientific">Roseovarius gahaiensis</name>
    <dbReference type="NCBI Taxonomy" id="2716691"/>
    <lineage>
        <taxon>Bacteria</taxon>
        <taxon>Pseudomonadati</taxon>
        <taxon>Pseudomonadota</taxon>
        <taxon>Alphaproteobacteria</taxon>
        <taxon>Rhodobacterales</taxon>
        <taxon>Roseobacteraceae</taxon>
        <taxon>Roseovarius</taxon>
    </lineage>
</organism>
<dbReference type="AlphaFoldDB" id="A0A967BFD2"/>
<keyword evidence="3 6" id="KW-0238">DNA-binding</keyword>
<evidence type="ECO:0000256" key="2">
    <source>
        <dbReference type="ARBA" id="ARBA00022908"/>
    </source>
</evidence>
<dbReference type="InterPro" id="IPR013762">
    <property type="entry name" value="Integrase-like_cat_sf"/>
</dbReference>
<evidence type="ECO:0000256" key="1">
    <source>
        <dbReference type="ARBA" id="ARBA00008857"/>
    </source>
</evidence>
<evidence type="ECO:0000313" key="6">
    <source>
        <dbReference type="EMBL" id="NHQ75863.1"/>
    </source>
</evidence>
<evidence type="ECO:0000256" key="3">
    <source>
        <dbReference type="ARBA" id="ARBA00023125"/>
    </source>
</evidence>
<dbReference type="GO" id="GO:0003677">
    <property type="term" value="F:DNA binding"/>
    <property type="evidence" value="ECO:0007669"/>
    <property type="project" value="UniProtKB-KW"/>
</dbReference>
<dbReference type="InterPro" id="IPR002104">
    <property type="entry name" value="Integrase_catalytic"/>
</dbReference>
<keyword evidence="4" id="KW-0233">DNA recombination</keyword>
<reference evidence="6" key="1">
    <citation type="submission" date="2020-03" db="EMBL/GenBank/DDBJ databases">
        <title>Roseovarius gahaiensis sp. nov., isolated from Gahai Saline Lake, China.</title>
        <authorList>
            <person name="Sun X."/>
        </authorList>
    </citation>
    <scope>NUCLEOTIDE SEQUENCE</scope>
    <source>
        <strain evidence="6">GH877</strain>
    </source>
</reference>
<dbReference type="Pfam" id="PF13356">
    <property type="entry name" value="Arm-DNA-bind_3"/>
    <property type="match status" value="1"/>
</dbReference>
<dbReference type="RefSeq" id="WP_167199965.1">
    <property type="nucleotide sequence ID" value="NZ_JAAORB010000051.1"/>
</dbReference>
<dbReference type="PROSITE" id="PS51898">
    <property type="entry name" value="TYR_RECOMBINASE"/>
    <property type="match status" value="1"/>
</dbReference>
<dbReference type="Gene3D" id="3.30.160.390">
    <property type="entry name" value="Integrase, DNA-binding domain"/>
    <property type="match status" value="1"/>
</dbReference>
<gene>
    <name evidence="6" type="ORF">HAT86_15540</name>
</gene>
<protein>
    <submittedName>
        <fullName evidence="6">Integrase arm-type DNA-binding domain-containing protein</fullName>
    </submittedName>
</protein>
<feature type="domain" description="Tyr recombinase" evidence="5">
    <location>
        <begin position="202"/>
        <end position="377"/>
    </location>
</feature>
<dbReference type="InterPro" id="IPR053876">
    <property type="entry name" value="Phage_int_M"/>
</dbReference>
<dbReference type="Gene3D" id="1.10.150.130">
    <property type="match status" value="1"/>
</dbReference>